<sequence length="496" mass="56649">MFDYSDYSSDENDEIGPEERAERHQENVESLMNMREKVDWKSAEDRRKFIGSLSFFLSYWRGPIPNLRDIFKPEEIECLLSDAVNYRNGDGYNYAGNLLIHFVTRSGYKNELKVDKNGEPLVRHTTAVHQAAKRRSNDWVSVVWELFKIYSSCEANYTDESGLTHFHVACMSGVNYMVEKFLELGQDPNCIVRETGDSPLHLALGSNARVRETIELLLENGGDPNLANEDGSTPLHIICKREKYFDDGLTEFFFKINKEVNQLVQVDAKDKLGRTPLQWAVANLSLHTVNVLLANGADLSNFVFPTEDYLAKDAKRCDLRNNMSLNFQLTIAAGSLIIVKRLEKSGYELDEEGALTIMKIFAKYGLFKKSSDPNNFLYDEDVVTVAKQHMIKSSLLSLYDFIQLRPEEAAKICTYSDYLDFASSSVWRNLPKEASEAYAVHLCEITSKGFFRRWALHPLMELTGHQLPILCCEIIMKKLTNEDLWRICLTAANQSS</sequence>
<reference evidence="5 6" key="1">
    <citation type="journal article" date="2024" name="bioRxiv">
        <title>A reference genome for Trichogramma kaykai: A tiny desert-dwelling parasitoid wasp with competing sex-ratio distorters.</title>
        <authorList>
            <person name="Culotta J."/>
            <person name="Lindsey A.R."/>
        </authorList>
    </citation>
    <scope>NUCLEOTIDE SEQUENCE [LARGE SCALE GENOMIC DNA]</scope>
    <source>
        <strain evidence="5 6">KSX58</strain>
    </source>
</reference>
<dbReference type="PROSITE" id="PS50297">
    <property type="entry name" value="ANK_REP_REGION"/>
    <property type="match status" value="2"/>
</dbReference>
<accession>A0ABD2WSZ5</accession>
<feature type="region of interest" description="Disordered" evidence="4">
    <location>
        <begin position="1"/>
        <end position="28"/>
    </location>
</feature>
<dbReference type="Pfam" id="PF12796">
    <property type="entry name" value="Ank_2"/>
    <property type="match status" value="1"/>
</dbReference>
<evidence type="ECO:0000256" key="4">
    <source>
        <dbReference type="SAM" id="MobiDB-lite"/>
    </source>
</evidence>
<proteinExistence type="predicted"/>
<keyword evidence="1" id="KW-0677">Repeat</keyword>
<feature type="repeat" description="ANK" evidence="3">
    <location>
        <begin position="272"/>
        <end position="300"/>
    </location>
</feature>
<feature type="repeat" description="ANK" evidence="3">
    <location>
        <begin position="195"/>
        <end position="229"/>
    </location>
</feature>
<comment type="caution">
    <text evidence="5">The sequence shown here is derived from an EMBL/GenBank/DDBJ whole genome shotgun (WGS) entry which is preliminary data.</text>
</comment>
<feature type="compositionally biased region" description="Basic and acidic residues" evidence="4">
    <location>
        <begin position="17"/>
        <end position="27"/>
    </location>
</feature>
<gene>
    <name evidence="5" type="ORF">TKK_009842</name>
</gene>
<evidence type="ECO:0000256" key="2">
    <source>
        <dbReference type="ARBA" id="ARBA00023043"/>
    </source>
</evidence>
<keyword evidence="6" id="KW-1185">Reference proteome</keyword>
<dbReference type="SUPFAM" id="SSF48403">
    <property type="entry name" value="Ankyrin repeat"/>
    <property type="match status" value="1"/>
</dbReference>
<keyword evidence="2 3" id="KW-0040">ANK repeat</keyword>
<dbReference type="AlphaFoldDB" id="A0ABD2WSZ5"/>
<name>A0ABD2WSZ5_9HYME</name>
<dbReference type="PANTHER" id="PTHR24198:SF165">
    <property type="entry name" value="ANKYRIN REPEAT-CONTAINING PROTEIN-RELATED"/>
    <property type="match status" value="1"/>
</dbReference>
<protein>
    <recommendedName>
        <fullName evidence="7">PRANC domain-containing protein</fullName>
    </recommendedName>
</protein>
<evidence type="ECO:0000256" key="3">
    <source>
        <dbReference type="PROSITE-ProRule" id="PRU00023"/>
    </source>
</evidence>
<dbReference type="PROSITE" id="PS50088">
    <property type="entry name" value="ANK_REPEAT"/>
    <property type="match status" value="2"/>
</dbReference>
<evidence type="ECO:0000256" key="1">
    <source>
        <dbReference type="ARBA" id="ARBA00022737"/>
    </source>
</evidence>
<dbReference type="PANTHER" id="PTHR24198">
    <property type="entry name" value="ANKYRIN REPEAT AND PROTEIN KINASE DOMAIN-CONTAINING PROTEIN"/>
    <property type="match status" value="1"/>
</dbReference>
<evidence type="ECO:0000313" key="5">
    <source>
        <dbReference type="EMBL" id="KAL3395959.1"/>
    </source>
</evidence>
<dbReference type="InterPro" id="IPR036770">
    <property type="entry name" value="Ankyrin_rpt-contain_sf"/>
</dbReference>
<dbReference type="SMART" id="SM00248">
    <property type="entry name" value="ANK"/>
    <property type="match status" value="4"/>
</dbReference>
<evidence type="ECO:0000313" key="6">
    <source>
        <dbReference type="Proteomes" id="UP001627154"/>
    </source>
</evidence>
<organism evidence="5 6">
    <name type="scientific">Trichogramma kaykai</name>
    <dbReference type="NCBI Taxonomy" id="54128"/>
    <lineage>
        <taxon>Eukaryota</taxon>
        <taxon>Metazoa</taxon>
        <taxon>Ecdysozoa</taxon>
        <taxon>Arthropoda</taxon>
        <taxon>Hexapoda</taxon>
        <taxon>Insecta</taxon>
        <taxon>Pterygota</taxon>
        <taxon>Neoptera</taxon>
        <taxon>Endopterygota</taxon>
        <taxon>Hymenoptera</taxon>
        <taxon>Apocrita</taxon>
        <taxon>Proctotrupomorpha</taxon>
        <taxon>Chalcidoidea</taxon>
        <taxon>Trichogrammatidae</taxon>
        <taxon>Trichogramma</taxon>
    </lineage>
</organism>
<dbReference type="Gene3D" id="1.25.40.20">
    <property type="entry name" value="Ankyrin repeat-containing domain"/>
    <property type="match status" value="2"/>
</dbReference>
<evidence type="ECO:0008006" key="7">
    <source>
        <dbReference type="Google" id="ProtNLM"/>
    </source>
</evidence>
<dbReference type="InterPro" id="IPR002110">
    <property type="entry name" value="Ankyrin_rpt"/>
</dbReference>
<dbReference type="EMBL" id="JBJJXI010000074">
    <property type="protein sequence ID" value="KAL3395959.1"/>
    <property type="molecule type" value="Genomic_DNA"/>
</dbReference>
<dbReference type="Proteomes" id="UP001627154">
    <property type="component" value="Unassembled WGS sequence"/>
</dbReference>